<comment type="subcellular location">
    <subcellularLocation>
        <location evidence="1">Membrane</location>
        <topology evidence="1">Multi-pass membrane protein</topology>
    </subcellularLocation>
</comment>
<feature type="transmembrane region" description="Helical" evidence="6">
    <location>
        <begin position="63"/>
        <end position="85"/>
    </location>
</feature>
<comment type="caution">
    <text evidence="7">The sequence shown here is derived from an EMBL/GenBank/DDBJ whole genome shotgun (WGS) entry which is preliminary data.</text>
</comment>
<organism evidence="7">
    <name type="scientific">Desulfacinum infernum</name>
    <dbReference type="NCBI Taxonomy" id="35837"/>
    <lineage>
        <taxon>Bacteria</taxon>
        <taxon>Pseudomonadati</taxon>
        <taxon>Thermodesulfobacteriota</taxon>
        <taxon>Syntrophobacteria</taxon>
        <taxon>Syntrophobacterales</taxon>
        <taxon>Syntrophobacteraceae</taxon>
        <taxon>Desulfacinum</taxon>
    </lineage>
</organism>
<keyword evidence="4 6" id="KW-1133">Transmembrane helix</keyword>
<protein>
    <submittedName>
        <fullName evidence="7">Inorganic phosphate transporter</fullName>
    </submittedName>
</protein>
<dbReference type="GO" id="GO:0035435">
    <property type="term" value="P:phosphate ion transmembrane transport"/>
    <property type="evidence" value="ECO:0007669"/>
    <property type="project" value="TreeGrafter"/>
</dbReference>
<dbReference type="PANTHER" id="PTHR11101:SF80">
    <property type="entry name" value="PHOSPHATE TRANSPORTER"/>
    <property type="match status" value="1"/>
</dbReference>
<dbReference type="Pfam" id="PF01384">
    <property type="entry name" value="PHO4"/>
    <property type="match status" value="1"/>
</dbReference>
<dbReference type="PANTHER" id="PTHR11101">
    <property type="entry name" value="PHOSPHATE TRANSPORTER"/>
    <property type="match status" value="1"/>
</dbReference>
<gene>
    <name evidence="7" type="ORF">ENS06_01455</name>
</gene>
<evidence type="ECO:0000256" key="1">
    <source>
        <dbReference type="ARBA" id="ARBA00004141"/>
    </source>
</evidence>
<feature type="transmembrane region" description="Helical" evidence="6">
    <location>
        <begin position="159"/>
        <end position="177"/>
    </location>
</feature>
<keyword evidence="5 6" id="KW-0472">Membrane</keyword>
<evidence type="ECO:0000313" key="7">
    <source>
        <dbReference type="EMBL" id="HFK95973.1"/>
    </source>
</evidence>
<feature type="transmembrane region" description="Helical" evidence="6">
    <location>
        <begin position="34"/>
        <end position="51"/>
    </location>
</feature>
<evidence type="ECO:0000256" key="2">
    <source>
        <dbReference type="ARBA" id="ARBA00022448"/>
    </source>
</evidence>
<dbReference type="InterPro" id="IPR001204">
    <property type="entry name" value="Phos_transporter"/>
</dbReference>
<keyword evidence="3 6" id="KW-0812">Transmembrane</keyword>
<feature type="transmembrane region" description="Helical" evidence="6">
    <location>
        <begin position="197"/>
        <end position="214"/>
    </location>
</feature>
<reference evidence="7" key="1">
    <citation type="journal article" date="2020" name="mSystems">
        <title>Genome- and Community-Level Interaction Insights into Carbon Utilization and Element Cycling Functions of Hydrothermarchaeota in Hydrothermal Sediment.</title>
        <authorList>
            <person name="Zhou Z."/>
            <person name="Liu Y."/>
            <person name="Xu W."/>
            <person name="Pan J."/>
            <person name="Luo Z.H."/>
            <person name="Li M."/>
        </authorList>
    </citation>
    <scope>NUCLEOTIDE SEQUENCE [LARGE SCALE GENOMIC DNA]</scope>
    <source>
        <strain evidence="7">SpSt-456</strain>
    </source>
</reference>
<evidence type="ECO:0000256" key="4">
    <source>
        <dbReference type="ARBA" id="ARBA00022989"/>
    </source>
</evidence>
<dbReference type="GO" id="GO:0016020">
    <property type="term" value="C:membrane"/>
    <property type="evidence" value="ECO:0007669"/>
    <property type="project" value="UniProtKB-SubCell"/>
</dbReference>
<name>A0A831ZZX4_9BACT</name>
<accession>A0A831ZZX4</accession>
<proteinExistence type="predicted"/>
<dbReference type="AlphaFoldDB" id="A0A831ZZX4"/>
<feature type="transmembrane region" description="Helical" evidence="6">
    <location>
        <begin position="285"/>
        <end position="306"/>
    </location>
</feature>
<evidence type="ECO:0000256" key="3">
    <source>
        <dbReference type="ARBA" id="ARBA00022692"/>
    </source>
</evidence>
<feature type="transmembrane region" description="Helical" evidence="6">
    <location>
        <begin position="117"/>
        <end position="138"/>
    </location>
</feature>
<keyword evidence="2" id="KW-0813">Transport</keyword>
<sequence>MWRITGGLFLGWSLGANHSANIFGTAVASGLVRFSQAVWLTAAYVVLGAAAEGTKCMATYSKLAALHADAAFALTVATAVTMTGLTRAGVPASTSQALVGAIIGWSLLDTTADFSQLFKIVVCWVLTPVAAVVSSTVLHRGLERLVVKRIRSFSARNRFFLVGVLLTGCYAAYGLGANSVANVTGVYVNAGLLREDMGALLGGLSIAAGILTYSRRVMLTVGKGIVPLDPFSAMVVVFAEAATLHLFTQLRVPVSSSQAVVGAVLGVGVAKDLKTINARTVLKIAFGWVLTPVGAGALALGAHALMNALGL</sequence>
<evidence type="ECO:0000256" key="6">
    <source>
        <dbReference type="SAM" id="Phobius"/>
    </source>
</evidence>
<evidence type="ECO:0000256" key="5">
    <source>
        <dbReference type="ARBA" id="ARBA00023136"/>
    </source>
</evidence>
<dbReference type="GO" id="GO:0005315">
    <property type="term" value="F:phosphate transmembrane transporter activity"/>
    <property type="evidence" value="ECO:0007669"/>
    <property type="project" value="InterPro"/>
</dbReference>
<dbReference type="EMBL" id="DSTK01000006">
    <property type="protein sequence ID" value="HFK95973.1"/>
    <property type="molecule type" value="Genomic_DNA"/>
</dbReference>